<evidence type="ECO:0008006" key="3">
    <source>
        <dbReference type="Google" id="ProtNLM"/>
    </source>
</evidence>
<proteinExistence type="predicted"/>
<dbReference type="AlphaFoldDB" id="A0A3D9H0E0"/>
<organism evidence="1 2">
    <name type="scientific">Winogradskyella eximia</name>
    <dbReference type="NCBI Taxonomy" id="262006"/>
    <lineage>
        <taxon>Bacteria</taxon>
        <taxon>Pseudomonadati</taxon>
        <taxon>Bacteroidota</taxon>
        <taxon>Flavobacteriia</taxon>
        <taxon>Flavobacteriales</taxon>
        <taxon>Flavobacteriaceae</taxon>
        <taxon>Winogradskyella</taxon>
    </lineage>
</organism>
<protein>
    <recommendedName>
        <fullName evidence="3">Tetratricopeptide repeat protein</fullName>
    </recommendedName>
</protein>
<reference evidence="1 2" key="1">
    <citation type="submission" date="2018-07" db="EMBL/GenBank/DDBJ databases">
        <title>Genomic Encyclopedia of Type Strains, Phase III (KMG-III): the genomes of soil and plant-associated and newly described type strains.</title>
        <authorList>
            <person name="Whitman W."/>
        </authorList>
    </citation>
    <scope>NUCLEOTIDE SEQUENCE [LARGE SCALE GENOMIC DNA]</scope>
    <source>
        <strain evidence="1 2">CECT 7946</strain>
    </source>
</reference>
<dbReference type="EMBL" id="QRDV01000007">
    <property type="protein sequence ID" value="RED42965.1"/>
    <property type="molecule type" value="Genomic_DNA"/>
</dbReference>
<keyword evidence="2" id="KW-1185">Reference proteome</keyword>
<evidence type="ECO:0000313" key="1">
    <source>
        <dbReference type="EMBL" id="RED42965.1"/>
    </source>
</evidence>
<dbReference type="Proteomes" id="UP000256980">
    <property type="component" value="Unassembled WGS sequence"/>
</dbReference>
<comment type="caution">
    <text evidence="1">The sequence shown here is derived from an EMBL/GenBank/DDBJ whole genome shotgun (WGS) entry which is preliminary data.</text>
</comment>
<gene>
    <name evidence="1" type="ORF">DFQ10_107152</name>
</gene>
<dbReference type="SUPFAM" id="SSF48452">
    <property type="entry name" value="TPR-like"/>
    <property type="match status" value="1"/>
</dbReference>
<accession>A0A3D9H0E0</accession>
<name>A0A3D9H0E0_9FLAO</name>
<dbReference type="Gene3D" id="1.25.40.10">
    <property type="entry name" value="Tetratricopeptide repeat domain"/>
    <property type="match status" value="1"/>
</dbReference>
<dbReference type="OrthoDB" id="1198805at2"/>
<evidence type="ECO:0000313" key="2">
    <source>
        <dbReference type="Proteomes" id="UP000256980"/>
    </source>
</evidence>
<dbReference type="RefSeq" id="WP_115818150.1">
    <property type="nucleotide sequence ID" value="NZ_CANKZP010000010.1"/>
</dbReference>
<sequence length="402" mass="46777">MKFNTTIFLLLFIICNYQISYSQDTEQPCSCLLLKESEENDEKVIELAEYIETSFHNLSSDAFNEKFDVPSFLNSIIDHKQIDKGDGFTRGYIEGISSTGKKLSQQITSSIEAGAYYNLINYRYNIEDMAYYFTFRLYSDDIGVNYHDYKVCSDGEHLKFNDIYIYITGEPLSSTLQRIFLVSKPPEESPNSPATTDATKNIFYFVASKKLAEQGKHKEAYDKISQLTAPMSTEKFTLLIKANYASSFDDELYENTLKEYADLYPQDPTLYLKKIDYNIIKGDYNKAIQNIDKLIFETEDDFLNLIKANVYVLDKDYKNAEIHYDYIVENYPDLLQGYIGYIIALNFQNRFEEIIVVIEDLIEQGYDKDALLDFLEEKEPDGTNELEAFVKSKLYKKWKRKS</sequence>
<dbReference type="InterPro" id="IPR011990">
    <property type="entry name" value="TPR-like_helical_dom_sf"/>
</dbReference>